<name>A0A9P4XXF3_CRYP1</name>
<feature type="compositionally biased region" description="Low complexity" evidence="1">
    <location>
        <begin position="286"/>
        <end position="301"/>
    </location>
</feature>
<dbReference type="AlphaFoldDB" id="A0A9P4XXF3"/>
<organism evidence="2 3">
    <name type="scientific">Cryphonectria parasitica (strain ATCC 38755 / EP155)</name>
    <dbReference type="NCBI Taxonomy" id="660469"/>
    <lineage>
        <taxon>Eukaryota</taxon>
        <taxon>Fungi</taxon>
        <taxon>Dikarya</taxon>
        <taxon>Ascomycota</taxon>
        <taxon>Pezizomycotina</taxon>
        <taxon>Sordariomycetes</taxon>
        <taxon>Sordariomycetidae</taxon>
        <taxon>Diaporthales</taxon>
        <taxon>Cryphonectriaceae</taxon>
        <taxon>Cryphonectria-Endothia species complex</taxon>
        <taxon>Cryphonectria</taxon>
    </lineage>
</organism>
<feature type="compositionally biased region" description="Polar residues" evidence="1">
    <location>
        <begin position="464"/>
        <end position="481"/>
    </location>
</feature>
<reference evidence="2" key="1">
    <citation type="journal article" date="2020" name="Phytopathology">
        <title>Genome sequence of the chestnut blight fungus Cryphonectria parasitica EP155: A fundamental resource for an archetypical invasive plant pathogen.</title>
        <authorList>
            <person name="Crouch J.A."/>
            <person name="Dawe A."/>
            <person name="Aerts A."/>
            <person name="Barry K."/>
            <person name="Churchill A.C.L."/>
            <person name="Grimwood J."/>
            <person name="Hillman B."/>
            <person name="Milgroom M.G."/>
            <person name="Pangilinan J."/>
            <person name="Smith M."/>
            <person name="Salamov A."/>
            <person name="Schmutz J."/>
            <person name="Yadav J."/>
            <person name="Grigoriev I.V."/>
            <person name="Nuss D."/>
        </authorList>
    </citation>
    <scope>NUCLEOTIDE SEQUENCE</scope>
    <source>
        <strain evidence="2">EP155</strain>
    </source>
</reference>
<feature type="region of interest" description="Disordered" evidence="1">
    <location>
        <begin position="194"/>
        <end position="306"/>
    </location>
</feature>
<feature type="compositionally biased region" description="Basic residues" evidence="1">
    <location>
        <begin position="13"/>
        <end position="22"/>
    </location>
</feature>
<feature type="region of interest" description="Disordered" evidence="1">
    <location>
        <begin position="1"/>
        <end position="130"/>
    </location>
</feature>
<dbReference type="EMBL" id="MU032350">
    <property type="protein sequence ID" value="KAF3762641.1"/>
    <property type="molecule type" value="Genomic_DNA"/>
</dbReference>
<feature type="compositionally biased region" description="Polar residues" evidence="1">
    <location>
        <begin position="108"/>
        <end position="127"/>
    </location>
</feature>
<feature type="compositionally biased region" description="Basic and acidic residues" evidence="1">
    <location>
        <begin position="611"/>
        <end position="620"/>
    </location>
</feature>
<evidence type="ECO:0000313" key="3">
    <source>
        <dbReference type="Proteomes" id="UP000803844"/>
    </source>
</evidence>
<sequence>MANGLDKLERLFSNKKKAAHSRHTSESYINGSIPDPRALPQEAASPCQFPQSPFIRPKANVMQPRNELLRCSPRSIARTNSSRSKRFSKTSSAGDSLKETMSDRRRPNSYSTTASFHIPSRTSSLLSRRNDRFPGGLVQLQLPRETAFADGSTQSKPSSEARTLPRKGEKPTTTINTTTIQRGLLDALPIYPAARVETPPPSDQDEISFPSLPQHGHNPSTVLLQLTPEPSPEMTPQRDSPLSEPKSSPGVKRETASAPSRRATDASAPLLLDDDWRDPYIHDPQSNSTSTNTSTNTSPNTKVVFRDPPVEDFLSMTYEDLAEVKMTYPSDPPPTRAPPPPVLPPNALSPLSPVSSTSPMSPISPVLPLVRSPMPSSSPAMAYSQVAAWEAARIAKKFDFDVVYVANFWPARMNHLHNPRKPSTMAAVSDLSPTSAASSANSSFSHSIPASLLSSPASDRHTTATRSSTPRNSLQGATSSAHMPSELFAQPLVPNPDCCPESGRPVRNSGPMRGCLLAGYGLETIAAPFKLNTRVHKKILRTVGWIEHRNSAAKENEFARGYARSFYTGSTLPFAATPSTPRRSSAPDASVQASFAAKSTPSTPPPLCTKEGPKRHEIAQSKHNVNRGLVFVAYRRPRGPSGSVNSSTAELEALGKEAEALVELILDFHVERRRWEAAQEARRASG</sequence>
<dbReference type="RefSeq" id="XP_040773620.1">
    <property type="nucleotide sequence ID" value="XM_040925557.1"/>
</dbReference>
<keyword evidence="3" id="KW-1185">Reference proteome</keyword>
<feature type="compositionally biased region" description="Basic and acidic residues" evidence="1">
    <location>
        <begin position="96"/>
        <end position="106"/>
    </location>
</feature>
<evidence type="ECO:0000256" key="1">
    <source>
        <dbReference type="SAM" id="MobiDB-lite"/>
    </source>
</evidence>
<dbReference type="GeneID" id="63842686"/>
<feature type="compositionally biased region" description="Polar residues" evidence="1">
    <location>
        <begin position="591"/>
        <end position="601"/>
    </location>
</feature>
<feature type="region of interest" description="Disordered" evidence="1">
    <location>
        <begin position="146"/>
        <end position="181"/>
    </location>
</feature>
<feature type="compositionally biased region" description="Basic and acidic residues" evidence="1">
    <location>
        <begin position="1"/>
        <end position="12"/>
    </location>
</feature>
<feature type="compositionally biased region" description="Polar residues" evidence="1">
    <location>
        <begin position="151"/>
        <end position="161"/>
    </location>
</feature>
<feature type="region of interest" description="Disordered" evidence="1">
    <location>
        <begin position="577"/>
        <end position="622"/>
    </location>
</feature>
<dbReference type="OrthoDB" id="5244801at2759"/>
<accession>A0A9P4XXF3</accession>
<feature type="region of interest" description="Disordered" evidence="1">
    <location>
        <begin position="451"/>
        <end position="481"/>
    </location>
</feature>
<comment type="caution">
    <text evidence="2">The sequence shown here is derived from an EMBL/GenBank/DDBJ whole genome shotgun (WGS) entry which is preliminary data.</text>
</comment>
<proteinExistence type="predicted"/>
<protein>
    <submittedName>
        <fullName evidence="2">Uncharacterized protein</fullName>
    </submittedName>
</protein>
<gene>
    <name evidence="2" type="ORF">M406DRAFT_72625</name>
</gene>
<dbReference type="Proteomes" id="UP000803844">
    <property type="component" value="Unassembled WGS sequence"/>
</dbReference>
<evidence type="ECO:0000313" key="2">
    <source>
        <dbReference type="EMBL" id="KAF3762641.1"/>
    </source>
</evidence>